<dbReference type="EMBL" id="SMCS01000003">
    <property type="protein sequence ID" value="TCV94814.1"/>
    <property type="molecule type" value="Genomic_DNA"/>
</dbReference>
<dbReference type="Proteomes" id="UP000295645">
    <property type="component" value="Unassembled WGS sequence"/>
</dbReference>
<keyword evidence="3" id="KW-1185">Reference proteome</keyword>
<evidence type="ECO:0000313" key="3">
    <source>
        <dbReference type="Proteomes" id="UP000295645"/>
    </source>
</evidence>
<accession>A0A4R3YTZ5</accession>
<reference evidence="2 3" key="1">
    <citation type="submission" date="2019-03" db="EMBL/GenBank/DDBJ databases">
        <title>Above-ground endophytic microbial communities from plants in different locations in the United States.</title>
        <authorList>
            <person name="Frank C."/>
        </authorList>
    </citation>
    <scope>NUCLEOTIDE SEQUENCE [LARGE SCALE GENOMIC DNA]</scope>
    <source>
        <strain evidence="2 3">LP_13_YM</strain>
    </source>
</reference>
<proteinExistence type="predicted"/>
<dbReference type="OrthoDB" id="7002989at2"/>
<name>A0A4R3YTZ5_9GAMM</name>
<organism evidence="2 3">
    <name type="scientific">Luteibacter rhizovicinus</name>
    <dbReference type="NCBI Taxonomy" id="242606"/>
    <lineage>
        <taxon>Bacteria</taxon>
        <taxon>Pseudomonadati</taxon>
        <taxon>Pseudomonadota</taxon>
        <taxon>Gammaproteobacteria</taxon>
        <taxon>Lysobacterales</taxon>
        <taxon>Rhodanobacteraceae</taxon>
        <taxon>Luteibacter</taxon>
    </lineage>
</organism>
<dbReference type="RefSeq" id="WP_132143460.1">
    <property type="nucleotide sequence ID" value="NZ_SMCS01000003.1"/>
</dbReference>
<evidence type="ECO:0000313" key="2">
    <source>
        <dbReference type="EMBL" id="TCV94814.1"/>
    </source>
</evidence>
<sequence length="731" mass="79293">MGKDIGLTDTSPALDPISTPVGPFGVGKPELKRIVEAMERRLEAAYPNDGKTSRQKLRKTRLLAESIAAMDMDGPYTREQLATGLRYFIRAQNVLDPFEQVSVLPDPEARAVSRMMKWHFRSALNEQVKARLDSEFSSLSAHLPEGGERVGSASLGTSYGFEPGASARLFVEAAQTVAGLASKAIQKKTTTSVGVGIGLLKDFVGLDATLGAIRGKTYANLEDYVRAESGKLGAWYHASPLRALANMRSIAALAGSYEKDAGRLAVSRSSLNERLERMGLPADMVKPVGRGAPRPVEYLKVGVASASAKFAFGDVIELKAGVQVKTERGVKTQSMDIVDMYDFNPDLARQRLGSSTSRYADSDDLACAMQAHAREASRLLTDISLGKVDGGAKFRSAAMSESASLLKDYVSLKLAGAIDESADRHIVNLLDQHKSLLRPASVRESIETPSVRNIVALESEANAHVVGQAGVSAKLSLVDVHRHEEPTLRGQFVEVELKGAFNSKGLVANVVNGALGQMGTPVFDVGKLVEDVVNVGFPQEYSQTIKSVFKIKDGQPVLLMHQTFDTERSVTKVSAPVGAGLNIDAGISASDKRVRQAQLGTESLDYLMPLARSKLGKPGPTTWWDDYTKQHGAAFDTLGRNMANPRQGTILQKEMANMMAATPSAQPYLDNLRDAAKRSDSTAMRGAIKEMLREHVVKTYKPEVTKEWTLRKPPLVRSSRNSNEIRTRSRV</sequence>
<gene>
    <name evidence="2" type="ORF">EC912_103302</name>
</gene>
<evidence type="ECO:0000256" key="1">
    <source>
        <dbReference type="SAM" id="MobiDB-lite"/>
    </source>
</evidence>
<feature type="region of interest" description="Disordered" evidence="1">
    <location>
        <begin position="1"/>
        <end position="21"/>
    </location>
</feature>
<comment type="caution">
    <text evidence="2">The sequence shown here is derived from an EMBL/GenBank/DDBJ whole genome shotgun (WGS) entry which is preliminary data.</text>
</comment>
<dbReference type="AlphaFoldDB" id="A0A4R3YTZ5"/>
<protein>
    <submittedName>
        <fullName evidence="2">Uncharacterized protein</fullName>
    </submittedName>
</protein>